<evidence type="ECO:0000313" key="2">
    <source>
        <dbReference type="EMBL" id="PKC55320.1"/>
    </source>
</evidence>
<gene>
    <name evidence="2" type="ORF">RhiirA1_475818</name>
</gene>
<dbReference type="EMBL" id="LLXH01002674">
    <property type="protein sequence ID" value="PKC55320.1"/>
    <property type="molecule type" value="Genomic_DNA"/>
</dbReference>
<dbReference type="VEuPathDB" id="FungiDB:RhiirFUN_010489"/>
<protein>
    <submittedName>
        <fullName evidence="2">Uncharacterized protein</fullName>
    </submittedName>
</protein>
<name>A0A2N0QWD9_9GLOM</name>
<accession>A0A2N0QWD9</accession>
<feature type="region of interest" description="Disordered" evidence="1">
    <location>
        <begin position="316"/>
        <end position="349"/>
    </location>
</feature>
<comment type="caution">
    <text evidence="2">The sequence shown here is derived from an EMBL/GenBank/DDBJ whole genome shotgun (WGS) entry which is preliminary data.</text>
</comment>
<dbReference type="VEuPathDB" id="FungiDB:RhiirA1_475818"/>
<dbReference type="VEuPathDB" id="FungiDB:FUN_006567"/>
<evidence type="ECO:0000256" key="1">
    <source>
        <dbReference type="SAM" id="MobiDB-lite"/>
    </source>
</evidence>
<reference evidence="2 3" key="2">
    <citation type="submission" date="2017-10" db="EMBL/GenBank/DDBJ databases">
        <title>Genome analyses suggest a sexual origin of heterokaryosis in a supposedly ancient asexual fungus.</title>
        <authorList>
            <person name="Corradi N."/>
            <person name="Sedzielewska K."/>
            <person name="Noel J."/>
            <person name="Charron P."/>
            <person name="Farinelli L."/>
            <person name="Marton T."/>
            <person name="Kruger M."/>
            <person name="Pelin A."/>
            <person name="Brachmann A."/>
            <person name="Corradi N."/>
        </authorList>
    </citation>
    <scope>NUCLEOTIDE SEQUENCE [LARGE SCALE GENOMIC DNA]</scope>
    <source>
        <strain evidence="2 3">A1</strain>
    </source>
</reference>
<evidence type="ECO:0000313" key="3">
    <source>
        <dbReference type="Proteomes" id="UP000232688"/>
    </source>
</evidence>
<sequence length="380" mass="44529">MTLGMRVMQNKIDCIFEKLLNFQINESENISYNKNLNIKMIEKEIIAQCEFGYLIPPPNIVILTPTGSPNDDNEIFCTHQEICLGIIYVIFRNFTPPLKYYTKFRLNKFPDAIQMYKEEFLLNDNKYLNICVDKAIFRSYGIFHLATAIGVQFLDKLQAIVDYRSAKRSNSILASFPYRRKNNYTTSVVHFLSIFNKYPNLEKKFKYCASINLARKGHYSAFDETLEMHGVGYIKQNFLDPYNYDKKDHKVNNQIDPLWKLIDNLVEVFQISNYREYKLFKKNPPSQLTPEGLEELNNAYKEGLKRIKEILTKSSQKKKALENTPHSISHEISQQQLSSKNSNRQSNIPEEEKEILNPLLLKSTVLTDRAWTRIRMSQLE</sequence>
<reference evidence="2 3" key="1">
    <citation type="submission" date="2017-10" db="EMBL/GenBank/DDBJ databases">
        <title>Extensive intraspecific genome diversity in a model arbuscular mycorrhizal fungus.</title>
        <authorList>
            <person name="Chen E.C.H."/>
            <person name="Morin E."/>
            <person name="Baudet D."/>
            <person name="Noel J."/>
            <person name="Ndikumana S."/>
            <person name="Charron P."/>
            <person name="St-Onge C."/>
            <person name="Giorgi J."/>
            <person name="Grigoriev I.V."/>
            <person name="Roux C."/>
            <person name="Martin F.M."/>
            <person name="Corradi N."/>
        </authorList>
    </citation>
    <scope>NUCLEOTIDE SEQUENCE [LARGE SCALE GENOMIC DNA]</scope>
    <source>
        <strain evidence="2 3">A1</strain>
    </source>
</reference>
<feature type="compositionally biased region" description="Polar residues" evidence="1">
    <location>
        <begin position="324"/>
        <end position="348"/>
    </location>
</feature>
<dbReference type="Proteomes" id="UP000232688">
    <property type="component" value="Unassembled WGS sequence"/>
</dbReference>
<dbReference type="AlphaFoldDB" id="A0A2N0QWD9"/>
<proteinExistence type="predicted"/>
<organism evidence="2 3">
    <name type="scientific">Rhizophagus irregularis</name>
    <dbReference type="NCBI Taxonomy" id="588596"/>
    <lineage>
        <taxon>Eukaryota</taxon>
        <taxon>Fungi</taxon>
        <taxon>Fungi incertae sedis</taxon>
        <taxon>Mucoromycota</taxon>
        <taxon>Glomeromycotina</taxon>
        <taxon>Glomeromycetes</taxon>
        <taxon>Glomerales</taxon>
        <taxon>Glomeraceae</taxon>
        <taxon>Rhizophagus</taxon>
    </lineage>
</organism>